<evidence type="ECO:0000313" key="1">
    <source>
        <dbReference type="EMBL" id="KAF3849998.1"/>
    </source>
</evidence>
<dbReference type="OrthoDB" id="8958079at2759"/>
<gene>
    <name evidence="1" type="ORF">F7725_019717</name>
</gene>
<evidence type="ECO:0000313" key="2">
    <source>
        <dbReference type="Proteomes" id="UP000518266"/>
    </source>
</evidence>
<protein>
    <recommendedName>
        <fullName evidence="3">Reverse transcriptase zinc-binding domain-containing protein</fullName>
    </recommendedName>
</protein>
<accession>A0A7J5YNZ8</accession>
<comment type="caution">
    <text evidence="1">The sequence shown here is derived from an EMBL/GenBank/DDBJ whole genome shotgun (WGS) entry which is preliminary data.</text>
</comment>
<sequence>MTTKGIYEMMRKECVRRPAAEKVWEKVMCEMDVRKIWWNLRHFDSGVKRECDVCKVGVENCMHEFVECSELRGFFERMKEMVYRCWDEKEIKTRNWKELWLFGWRGKMCGHNVNLLNLVLSHARYAVKLRRNVAHFEGKIVSVWDLMVGTIKRDIRLLYIHMGKEEFSDFQQVLKMNPDFEDAKVSLKQTLLDQQRKIDRGY</sequence>
<proteinExistence type="predicted"/>
<evidence type="ECO:0008006" key="3">
    <source>
        <dbReference type="Google" id="ProtNLM"/>
    </source>
</evidence>
<name>A0A7J5YNZ8_DISMA</name>
<dbReference type="Proteomes" id="UP000518266">
    <property type="component" value="Unassembled WGS sequence"/>
</dbReference>
<keyword evidence="2" id="KW-1185">Reference proteome</keyword>
<organism evidence="1 2">
    <name type="scientific">Dissostichus mawsoni</name>
    <name type="common">Antarctic cod</name>
    <dbReference type="NCBI Taxonomy" id="36200"/>
    <lineage>
        <taxon>Eukaryota</taxon>
        <taxon>Metazoa</taxon>
        <taxon>Chordata</taxon>
        <taxon>Craniata</taxon>
        <taxon>Vertebrata</taxon>
        <taxon>Euteleostomi</taxon>
        <taxon>Actinopterygii</taxon>
        <taxon>Neopterygii</taxon>
        <taxon>Teleostei</taxon>
        <taxon>Neoteleostei</taxon>
        <taxon>Acanthomorphata</taxon>
        <taxon>Eupercaria</taxon>
        <taxon>Perciformes</taxon>
        <taxon>Notothenioidei</taxon>
        <taxon>Nototheniidae</taxon>
        <taxon>Dissostichus</taxon>
    </lineage>
</organism>
<dbReference type="EMBL" id="JAAKFY010000011">
    <property type="protein sequence ID" value="KAF3849998.1"/>
    <property type="molecule type" value="Genomic_DNA"/>
</dbReference>
<reference evidence="1 2" key="1">
    <citation type="submission" date="2020-03" db="EMBL/GenBank/DDBJ databases">
        <title>Dissostichus mawsoni Genome sequencing and assembly.</title>
        <authorList>
            <person name="Park H."/>
        </authorList>
    </citation>
    <scope>NUCLEOTIDE SEQUENCE [LARGE SCALE GENOMIC DNA]</scope>
    <source>
        <strain evidence="1">DM0001</strain>
        <tissue evidence="1">Muscle</tissue>
    </source>
</reference>
<dbReference type="AlphaFoldDB" id="A0A7J5YNZ8"/>